<dbReference type="InterPro" id="IPR001638">
    <property type="entry name" value="Solute-binding_3/MltF_N"/>
</dbReference>
<dbReference type="AlphaFoldDB" id="A0A940PJ55"/>
<dbReference type="GO" id="GO:0043190">
    <property type="term" value="C:ATP-binding cassette (ABC) transporter complex"/>
    <property type="evidence" value="ECO:0007669"/>
    <property type="project" value="InterPro"/>
</dbReference>
<keyword evidence="9 10" id="KW-0472">Membrane</keyword>
<comment type="caution">
    <text evidence="13">The sequence shown here is derived from an EMBL/GenBank/DDBJ whole genome shotgun (WGS) entry which is preliminary data.</text>
</comment>
<dbReference type="InterPro" id="IPR035906">
    <property type="entry name" value="MetI-like_sf"/>
</dbReference>
<dbReference type="SUPFAM" id="SSF53850">
    <property type="entry name" value="Periplasmic binding protein-like II"/>
    <property type="match status" value="1"/>
</dbReference>
<feature type="transmembrane region" description="Helical" evidence="10">
    <location>
        <begin position="451"/>
        <end position="469"/>
    </location>
</feature>
<dbReference type="Pfam" id="PF00528">
    <property type="entry name" value="BPD_transp_1"/>
    <property type="match status" value="1"/>
</dbReference>
<dbReference type="FunFam" id="1.10.3720.10:FF:000033">
    <property type="entry name" value="Polar amino acid ABC transporter permease"/>
    <property type="match status" value="1"/>
</dbReference>
<dbReference type="EMBL" id="JAEEGA010000020">
    <property type="protein sequence ID" value="MBP1043868.1"/>
    <property type="molecule type" value="Genomic_DNA"/>
</dbReference>
<dbReference type="InterPro" id="IPR000515">
    <property type="entry name" value="MetI-like"/>
</dbReference>
<evidence type="ECO:0000256" key="5">
    <source>
        <dbReference type="ARBA" id="ARBA00022692"/>
    </source>
</evidence>
<dbReference type="PROSITE" id="PS50928">
    <property type="entry name" value="ABC_TM1"/>
    <property type="match status" value="1"/>
</dbReference>
<keyword evidence="4" id="KW-1003">Cell membrane</keyword>
<dbReference type="SMART" id="SM00079">
    <property type="entry name" value="PBPe"/>
    <property type="match status" value="1"/>
</dbReference>
<keyword evidence="3 10" id="KW-0813">Transport</keyword>
<feature type="transmembrane region" description="Helical" evidence="10">
    <location>
        <begin position="281"/>
        <end position="307"/>
    </location>
</feature>
<evidence type="ECO:0000256" key="7">
    <source>
        <dbReference type="ARBA" id="ARBA00022970"/>
    </source>
</evidence>
<dbReference type="Proteomes" id="UP000674938">
    <property type="component" value="Unassembled WGS sequence"/>
</dbReference>
<dbReference type="InterPro" id="IPR018313">
    <property type="entry name" value="SBP_3_CS"/>
</dbReference>
<dbReference type="PANTHER" id="PTHR30614">
    <property type="entry name" value="MEMBRANE COMPONENT OF AMINO ACID ABC TRANSPORTER"/>
    <property type="match status" value="1"/>
</dbReference>
<keyword evidence="6 11" id="KW-0732">Signal</keyword>
<dbReference type="InterPro" id="IPR001320">
    <property type="entry name" value="Iontro_rcpt_C"/>
</dbReference>
<feature type="signal peptide" evidence="11">
    <location>
        <begin position="1"/>
        <end position="29"/>
    </location>
</feature>
<evidence type="ECO:0000256" key="8">
    <source>
        <dbReference type="ARBA" id="ARBA00022989"/>
    </source>
</evidence>
<dbReference type="InterPro" id="IPR043429">
    <property type="entry name" value="ArtM/GltK/GlnP/TcyL/YhdX-like"/>
</dbReference>
<dbReference type="CDD" id="cd06261">
    <property type="entry name" value="TM_PBP2"/>
    <property type="match status" value="1"/>
</dbReference>
<accession>A0A940PJ55</accession>
<sequence>MSLRKFFKRALVATLLLLSLVTGSLSAHAEKKDTYIIGTDITFAPFEFSDSDGNYVGIDMELLERIAEINHVTFDIKPVGFNSAVQAVEAGQMDGVMAGMTITEERQKSFTFSEPYFQSGIQMAVAEKDTDITSYDDLKGKTVAAKTGTESAEFIDKNKEKYGYKIKLYDTADVMYSVLSAGNVDAIFDDYPVIGYAVKQGQPLKLVGDYEKGGSYGFGVKKGQNPELLEMFNKGLAELKASGEYQTILDKYISAPAENKKDEQTFMGIIKNNYQSLLKGLGYTLLITFVSFIIACLIGIIFGLMSASEVSFLRGIASVYVDIIRGIPLYVFALFIYLGISNFAGIKMDPVVAGIITLSLNAGAYIAEIVRGGINAVPAGQTEAARSLGMPYSKTMIKIVLPQAFKIMIPSFINQFVITLKDTSILSAIGILELLRSGQIIMARNLQAFKVLLIVSIMYFVVITALTKLSKQIEKKVSRNGN</sequence>
<dbReference type="Gene3D" id="1.10.3720.10">
    <property type="entry name" value="MetI-like"/>
    <property type="match status" value="1"/>
</dbReference>
<evidence type="ECO:0000256" key="3">
    <source>
        <dbReference type="ARBA" id="ARBA00022448"/>
    </source>
</evidence>
<evidence type="ECO:0000313" key="14">
    <source>
        <dbReference type="Proteomes" id="UP000674938"/>
    </source>
</evidence>
<keyword evidence="14" id="KW-1185">Reference proteome</keyword>
<name>A0A940PJ55_9ENTE</name>
<comment type="similarity">
    <text evidence="10">Belongs to the binding-protein-dependent transport system permease family.</text>
</comment>
<keyword evidence="8 10" id="KW-1133">Transmembrane helix</keyword>
<dbReference type="Pfam" id="PF00497">
    <property type="entry name" value="SBP_bac_3"/>
    <property type="match status" value="1"/>
</dbReference>
<evidence type="ECO:0000256" key="2">
    <source>
        <dbReference type="ARBA" id="ARBA00010333"/>
    </source>
</evidence>
<protein>
    <submittedName>
        <fullName evidence="13">Amino acid ABC transporter substrate-binding protein/permease</fullName>
    </submittedName>
</protein>
<feature type="domain" description="ABC transmembrane type-1" evidence="12">
    <location>
        <begin position="281"/>
        <end position="470"/>
    </location>
</feature>
<organism evidence="13 14">
    <name type="scientific">Vagococcus allomyrinae</name>
    <dbReference type="NCBI Taxonomy" id="2794353"/>
    <lineage>
        <taxon>Bacteria</taxon>
        <taxon>Bacillati</taxon>
        <taxon>Bacillota</taxon>
        <taxon>Bacilli</taxon>
        <taxon>Lactobacillales</taxon>
        <taxon>Enterococcaceae</taxon>
        <taxon>Vagococcus</taxon>
    </lineage>
</organism>
<evidence type="ECO:0000313" key="13">
    <source>
        <dbReference type="EMBL" id="MBP1043868.1"/>
    </source>
</evidence>
<keyword evidence="7" id="KW-0029">Amino-acid transport</keyword>
<evidence type="ECO:0000256" key="9">
    <source>
        <dbReference type="ARBA" id="ARBA00023136"/>
    </source>
</evidence>
<dbReference type="SMART" id="SM00062">
    <property type="entry name" value="PBPb"/>
    <property type="match status" value="1"/>
</dbReference>
<dbReference type="RefSeq" id="WP_209531779.1">
    <property type="nucleotide sequence ID" value="NZ_JAEEGA010000020.1"/>
</dbReference>
<evidence type="ECO:0000256" key="1">
    <source>
        <dbReference type="ARBA" id="ARBA00004651"/>
    </source>
</evidence>
<feature type="chain" id="PRO_5038095692" evidence="11">
    <location>
        <begin position="30"/>
        <end position="482"/>
    </location>
</feature>
<feature type="transmembrane region" description="Helical" evidence="10">
    <location>
        <begin position="319"/>
        <end position="340"/>
    </location>
</feature>
<evidence type="ECO:0000259" key="12">
    <source>
        <dbReference type="PROSITE" id="PS50928"/>
    </source>
</evidence>
<reference evidence="13" key="1">
    <citation type="submission" date="2020-12" db="EMBL/GenBank/DDBJ databases">
        <title>Vagococcus allomyrinae sp. nov. and Enterococcus lavae sp. nov., isolated from the larvae of Allomyrina dichotoma.</title>
        <authorList>
            <person name="Lee S.D."/>
        </authorList>
    </citation>
    <scope>NUCLEOTIDE SEQUENCE</scope>
    <source>
        <strain evidence="13">BWB3-3</strain>
    </source>
</reference>
<dbReference type="PROSITE" id="PS01039">
    <property type="entry name" value="SBP_BACTERIAL_3"/>
    <property type="match status" value="1"/>
</dbReference>
<dbReference type="GO" id="GO:0015276">
    <property type="term" value="F:ligand-gated monoatomic ion channel activity"/>
    <property type="evidence" value="ECO:0007669"/>
    <property type="project" value="InterPro"/>
</dbReference>
<dbReference type="NCBIfam" id="TIGR01726">
    <property type="entry name" value="HEQRo_perm_3TM"/>
    <property type="match status" value="1"/>
</dbReference>
<comment type="similarity">
    <text evidence="2">Belongs to the bacterial solute-binding protein 3 family.</text>
</comment>
<comment type="subcellular location">
    <subcellularLocation>
        <location evidence="1 10">Cell membrane</location>
        <topology evidence="1 10">Multi-pass membrane protein</topology>
    </subcellularLocation>
</comment>
<dbReference type="PANTHER" id="PTHR30614:SF46">
    <property type="entry name" value="ABC TRANSPORTER MEMBRANE SPANNING PERMEASE-GLUTAMINE TRANSPORT"/>
    <property type="match status" value="1"/>
</dbReference>
<dbReference type="InterPro" id="IPR010065">
    <property type="entry name" value="AA_ABC_transptr_permease_3TM"/>
</dbReference>
<evidence type="ECO:0000256" key="11">
    <source>
        <dbReference type="SAM" id="SignalP"/>
    </source>
</evidence>
<dbReference type="GO" id="GO:0006865">
    <property type="term" value="P:amino acid transport"/>
    <property type="evidence" value="ECO:0007669"/>
    <property type="project" value="UniProtKB-KW"/>
</dbReference>
<dbReference type="Gene3D" id="3.40.190.10">
    <property type="entry name" value="Periplasmic binding protein-like II"/>
    <property type="match status" value="2"/>
</dbReference>
<evidence type="ECO:0000256" key="10">
    <source>
        <dbReference type="RuleBase" id="RU363032"/>
    </source>
</evidence>
<evidence type="ECO:0000256" key="6">
    <source>
        <dbReference type="ARBA" id="ARBA00022729"/>
    </source>
</evidence>
<evidence type="ECO:0000256" key="4">
    <source>
        <dbReference type="ARBA" id="ARBA00022475"/>
    </source>
</evidence>
<dbReference type="CDD" id="cd13619">
    <property type="entry name" value="PBP2_GlnP"/>
    <property type="match status" value="1"/>
</dbReference>
<dbReference type="SUPFAM" id="SSF161098">
    <property type="entry name" value="MetI-like"/>
    <property type="match status" value="1"/>
</dbReference>
<keyword evidence="5 10" id="KW-0812">Transmembrane</keyword>
<proteinExistence type="inferred from homology"/>
<gene>
    <name evidence="13" type="ORF">I6N95_22830</name>
</gene>